<evidence type="ECO:0000313" key="2">
    <source>
        <dbReference type="EMBL" id="SHI63551.1"/>
    </source>
</evidence>
<protein>
    <submittedName>
        <fullName evidence="2">Uncharacterized conserved protein, DUF2141 family</fullName>
    </submittedName>
</protein>
<name>A0A1M6CRT0_9FLAO</name>
<gene>
    <name evidence="2" type="ORF">SAMN04488508_102242</name>
</gene>
<proteinExistence type="predicted"/>
<feature type="chain" id="PRO_5012838875" evidence="1">
    <location>
        <begin position="20"/>
        <end position="140"/>
    </location>
</feature>
<evidence type="ECO:0000313" key="3">
    <source>
        <dbReference type="Proteomes" id="UP000184432"/>
    </source>
</evidence>
<dbReference type="AlphaFoldDB" id="A0A1M6CRT0"/>
<dbReference type="OrthoDB" id="9788332at2"/>
<dbReference type="Proteomes" id="UP000184432">
    <property type="component" value="Unassembled WGS sequence"/>
</dbReference>
<keyword evidence="3" id="KW-1185">Reference proteome</keyword>
<dbReference type="InterPro" id="IPR018673">
    <property type="entry name" value="DUF2141"/>
</dbReference>
<keyword evidence="1" id="KW-0732">Signal</keyword>
<dbReference type="EMBL" id="FQYP01000002">
    <property type="protein sequence ID" value="SHI63551.1"/>
    <property type="molecule type" value="Genomic_DNA"/>
</dbReference>
<dbReference type="STRING" id="570521.SAMN04488508_102242"/>
<accession>A0A1M6CRT0</accession>
<feature type="signal peptide" evidence="1">
    <location>
        <begin position="1"/>
        <end position="19"/>
    </location>
</feature>
<dbReference type="RefSeq" id="WP_073314886.1">
    <property type="nucleotide sequence ID" value="NZ_FQYP01000002.1"/>
</dbReference>
<evidence type="ECO:0000256" key="1">
    <source>
        <dbReference type="SAM" id="SignalP"/>
    </source>
</evidence>
<dbReference type="Pfam" id="PF09912">
    <property type="entry name" value="DUF2141"/>
    <property type="match status" value="1"/>
</dbReference>
<organism evidence="2 3">
    <name type="scientific">Aquimarina spongiae</name>
    <dbReference type="NCBI Taxonomy" id="570521"/>
    <lineage>
        <taxon>Bacteria</taxon>
        <taxon>Pseudomonadati</taxon>
        <taxon>Bacteroidota</taxon>
        <taxon>Flavobacteriia</taxon>
        <taxon>Flavobacteriales</taxon>
        <taxon>Flavobacteriaceae</taxon>
        <taxon>Aquimarina</taxon>
    </lineage>
</organism>
<sequence length="140" mass="15135">MKTLALLLALFTSNFILTAQDNAKGITITVTVPNVTGSEGEVLFALYDENTFMKAAPIQAAKSEIENGVAKVTFTNIPAGEYGITCLHDANGNGRMDFEANGMPKENYGVSNNNMSYGPPMWGDAKFEVGNEDLAFEIRM</sequence>
<reference evidence="3" key="1">
    <citation type="submission" date="2016-11" db="EMBL/GenBank/DDBJ databases">
        <authorList>
            <person name="Varghese N."/>
            <person name="Submissions S."/>
        </authorList>
    </citation>
    <scope>NUCLEOTIDE SEQUENCE [LARGE SCALE GENOMIC DNA]</scope>
    <source>
        <strain evidence="3">DSM 22623</strain>
    </source>
</reference>